<dbReference type="EMBL" id="JEMB01002846">
    <property type="protein sequence ID" value="KYF77899.1"/>
    <property type="molecule type" value="Genomic_DNA"/>
</dbReference>
<evidence type="ECO:0000313" key="2">
    <source>
        <dbReference type="Proteomes" id="UP000075635"/>
    </source>
</evidence>
<proteinExistence type="predicted"/>
<name>A0A150RC81_SORCE</name>
<comment type="caution">
    <text evidence="1">The sequence shown here is derived from an EMBL/GenBank/DDBJ whole genome shotgun (WGS) entry which is preliminary data.</text>
</comment>
<protein>
    <submittedName>
        <fullName evidence="1">Uncharacterized protein</fullName>
    </submittedName>
</protein>
<organism evidence="1 2">
    <name type="scientific">Sorangium cellulosum</name>
    <name type="common">Polyangium cellulosum</name>
    <dbReference type="NCBI Taxonomy" id="56"/>
    <lineage>
        <taxon>Bacteria</taxon>
        <taxon>Pseudomonadati</taxon>
        <taxon>Myxococcota</taxon>
        <taxon>Polyangia</taxon>
        <taxon>Polyangiales</taxon>
        <taxon>Polyangiaceae</taxon>
        <taxon>Sorangium</taxon>
    </lineage>
</organism>
<evidence type="ECO:0000313" key="1">
    <source>
        <dbReference type="EMBL" id="KYF77899.1"/>
    </source>
</evidence>
<accession>A0A150RC81</accession>
<sequence length="102" mass="10731">MVVDIPPNGQIYGLGRVSSALHIYDTNNPPGAVTRYEITIVNVISQSRQIAPGHTDTFQPAGNAVYIQNNGPSKLQALYVGAAVSPEDAGWVKEAAMPALGV</sequence>
<gene>
    <name evidence="1" type="ORF">BE17_17480</name>
</gene>
<reference evidence="1 2" key="1">
    <citation type="submission" date="2014-02" db="EMBL/GenBank/DDBJ databases">
        <title>The small core and large imbalanced accessory genome model reveals a collaborative survival strategy of Sorangium cellulosum strains in nature.</title>
        <authorList>
            <person name="Han K."/>
            <person name="Peng R."/>
            <person name="Blom J."/>
            <person name="Li Y.-Z."/>
        </authorList>
    </citation>
    <scope>NUCLEOTIDE SEQUENCE [LARGE SCALE GENOMIC DNA]</scope>
    <source>
        <strain evidence="1 2">So0011-07</strain>
    </source>
</reference>
<dbReference type="Proteomes" id="UP000075635">
    <property type="component" value="Unassembled WGS sequence"/>
</dbReference>
<dbReference type="AlphaFoldDB" id="A0A150RC81"/>